<gene>
    <name evidence="1" type="ORF">QX233_21745</name>
</gene>
<evidence type="ECO:0000313" key="1">
    <source>
        <dbReference type="EMBL" id="MDN4015078.1"/>
    </source>
</evidence>
<comment type="caution">
    <text evidence="1">The sequence shown here is derived from an EMBL/GenBank/DDBJ whole genome shotgun (WGS) entry which is preliminary data.</text>
</comment>
<dbReference type="AlphaFoldDB" id="A0AAJ1VLV5"/>
<proteinExistence type="predicted"/>
<protein>
    <submittedName>
        <fullName evidence="1">Uncharacterized protein</fullName>
    </submittedName>
</protein>
<dbReference type="EMBL" id="JAUHGV010000050">
    <property type="protein sequence ID" value="MDN4015078.1"/>
    <property type="molecule type" value="Genomic_DNA"/>
</dbReference>
<dbReference type="RefSeq" id="WP_165796614.1">
    <property type="nucleotide sequence ID" value="NZ_CP116008.1"/>
</dbReference>
<organism evidence="1 2">
    <name type="scientific">Chryseobacterium gambrini</name>
    <dbReference type="NCBI Taxonomy" id="373672"/>
    <lineage>
        <taxon>Bacteria</taxon>
        <taxon>Pseudomonadati</taxon>
        <taxon>Bacteroidota</taxon>
        <taxon>Flavobacteriia</taxon>
        <taxon>Flavobacteriales</taxon>
        <taxon>Weeksellaceae</taxon>
        <taxon>Chryseobacterium group</taxon>
        <taxon>Chryseobacterium</taxon>
    </lineage>
</organism>
<evidence type="ECO:0000313" key="2">
    <source>
        <dbReference type="Proteomes" id="UP001225933"/>
    </source>
</evidence>
<reference evidence="1" key="1">
    <citation type="submission" date="2023-06" db="EMBL/GenBank/DDBJ databases">
        <title>Two Chryseobacterium gambrini strains from China.</title>
        <authorList>
            <person name="Zeng J."/>
            <person name="Wu Y."/>
        </authorList>
    </citation>
    <scope>NUCLEOTIDE SEQUENCE</scope>
    <source>
        <strain evidence="1">SQ219</strain>
    </source>
</reference>
<name>A0AAJ1VLV5_9FLAO</name>
<dbReference type="Proteomes" id="UP001225933">
    <property type="component" value="Unassembled WGS sequence"/>
</dbReference>
<sequence length="52" mass="6065">MAGSKNFKKQEIAEDLQQALLRGKVKYMVVQQRFTKADDIGEFTIKEFDITR</sequence>
<accession>A0AAJ1VLV5</accession>